<keyword evidence="3" id="KW-1185">Reference proteome</keyword>
<evidence type="ECO:0000313" key="3">
    <source>
        <dbReference type="Proteomes" id="UP001147746"/>
    </source>
</evidence>
<feature type="compositionally biased region" description="Acidic residues" evidence="1">
    <location>
        <begin position="55"/>
        <end position="65"/>
    </location>
</feature>
<evidence type="ECO:0000313" key="2">
    <source>
        <dbReference type="EMBL" id="KAJ5323478.1"/>
    </source>
</evidence>
<comment type="caution">
    <text evidence="2">The sequence shown here is derived from an EMBL/GenBank/DDBJ whole genome shotgun (WGS) entry which is preliminary data.</text>
</comment>
<feature type="compositionally biased region" description="Basic and acidic residues" evidence="1">
    <location>
        <begin position="92"/>
        <end position="115"/>
    </location>
</feature>
<dbReference type="OrthoDB" id="10526846at2759"/>
<feature type="region of interest" description="Disordered" evidence="1">
    <location>
        <begin position="47"/>
        <end position="115"/>
    </location>
</feature>
<evidence type="ECO:0000256" key="1">
    <source>
        <dbReference type="SAM" id="MobiDB-lite"/>
    </source>
</evidence>
<proteinExistence type="predicted"/>
<gene>
    <name evidence="2" type="ORF">N7476_002078</name>
</gene>
<dbReference type="EMBL" id="JAPZBO010000002">
    <property type="protein sequence ID" value="KAJ5323478.1"/>
    <property type="molecule type" value="Genomic_DNA"/>
</dbReference>
<dbReference type="AlphaFoldDB" id="A0A9W9HJH8"/>
<sequence>MFVFAVEEPMVDFGYSMLDLEDESYYSSMEVNIESLSVSGDHSVIEFEGESMPNGDDEPVLDLEDTPPPTLLDESALAPTADPGTVSPNSETAEKSQESNQEKAKKEEKEKQEPREGTIEIKLLRAESRKEKLMHVIHDLEKVIADKEHECKKAEAELEETASKFRVTQHRALLREAYVEQMHARNNEMIHEKKLSDVEKKKLERKMQYEIDRQKEQNLHIQNKLEKAIEGVREMFDEHKKDHENRVEAAKVYQENVEDHNERLFWFLHFMDATEEYVWSHRIPDKDVFYEAEVNLLRSRTIDWTGSPPTIDYPPNSNQLAIQYPRDRDEISDDCATGDDGIAIDTPRSSVSGAYEVMGAFWGSDEISDDYASSCDR</sequence>
<name>A0A9W9HJH8_9EURO</name>
<dbReference type="Proteomes" id="UP001147746">
    <property type="component" value="Unassembled WGS sequence"/>
</dbReference>
<protein>
    <submittedName>
        <fullName evidence="2">Uncharacterized protein</fullName>
    </submittedName>
</protein>
<reference evidence="2" key="2">
    <citation type="journal article" date="2023" name="IMA Fungus">
        <title>Comparative genomic study of the Penicillium genus elucidates a diverse pangenome and 15 lateral gene transfer events.</title>
        <authorList>
            <person name="Petersen C."/>
            <person name="Sorensen T."/>
            <person name="Nielsen M.R."/>
            <person name="Sondergaard T.E."/>
            <person name="Sorensen J.L."/>
            <person name="Fitzpatrick D.A."/>
            <person name="Frisvad J.C."/>
            <person name="Nielsen K.L."/>
        </authorList>
    </citation>
    <scope>NUCLEOTIDE SEQUENCE</scope>
    <source>
        <strain evidence="2">IBT 21472</strain>
    </source>
</reference>
<reference evidence="2" key="1">
    <citation type="submission" date="2022-12" db="EMBL/GenBank/DDBJ databases">
        <authorList>
            <person name="Petersen C."/>
        </authorList>
    </citation>
    <scope>NUCLEOTIDE SEQUENCE</scope>
    <source>
        <strain evidence="2">IBT 21472</strain>
    </source>
</reference>
<organism evidence="2 3">
    <name type="scientific">Penicillium atrosanguineum</name>
    <dbReference type="NCBI Taxonomy" id="1132637"/>
    <lineage>
        <taxon>Eukaryota</taxon>
        <taxon>Fungi</taxon>
        <taxon>Dikarya</taxon>
        <taxon>Ascomycota</taxon>
        <taxon>Pezizomycotina</taxon>
        <taxon>Eurotiomycetes</taxon>
        <taxon>Eurotiomycetidae</taxon>
        <taxon>Eurotiales</taxon>
        <taxon>Aspergillaceae</taxon>
        <taxon>Penicillium</taxon>
    </lineage>
</organism>
<accession>A0A9W9HJH8</accession>